<dbReference type="AlphaFoldDB" id="A0A0B8PEX2"/>
<accession>A0A0B8PEX2</accession>
<organism evidence="2 3">
    <name type="scientific">Vibrio ishigakensis</name>
    <dbReference type="NCBI Taxonomy" id="1481914"/>
    <lineage>
        <taxon>Bacteria</taxon>
        <taxon>Pseudomonadati</taxon>
        <taxon>Pseudomonadota</taxon>
        <taxon>Gammaproteobacteria</taxon>
        <taxon>Vibrionales</taxon>
        <taxon>Vibrionaceae</taxon>
        <taxon>Vibrio</taxon>
    </lineage>
</organism>
<proteinExistence type="predicted"/>
<dbReference type="Proteomes" id="UP000031670">
    <property type="component" value="Unassembled WGS sequence"/>
</dbReference>
<dbReference type="EMBL" id="BBSA01000020">
    <property type="protein sequence ID" value="GAM65480.1"/>
    <property type="molecule type" value="Genomic_DNA"/>
</dbReference>
<gene>
    <name evidence="2" type="ORF">JCM19232_4980</name>
</gene>
<sequence>MQGAPTHIVTHKETLSRYALARKYPGKYSLTVERNGWLTRYVSATPDTALAEAWLNTLSEEAPDIWSLIDRQDGHGFFMHVKDGVVREAKHIDLEEVSDIKLKLSKQVYVTDPLYSEVTDENAPWKESNTKRVSALSESDVNLYALKANRIPLIAASVASFLLIILTAGMMWSASSPHQVDVAPHVAPRYVSTLPLNNGHHLKCVLRLKGCAYVTNLQRLSALWLDNEQRRTERKNRRLHPKPGRTRFVRKCAALLSQTLTQPARNTDPQYADIECPFNGALNRMGNRYRPIRKPSCRH</sequence>
<feature type="transmembrane region" description="Helical" evidence="1">
    <location>
        <begin position="153"/>
        <end position="172"/>
    </location>
</feature>
<name>A0A0B8PEX2_9VIBR</name>
<keyword evidence="1" id="KW-0812">Transmembrane</keyword>
<keyword evidence="1" id="KW-1133">Transmembrane helix</keyword>
<protein>
    <submittedName>
        <fullName evidence="2">Uncharacterized protein</fullName>
    </submittedName>
</protein>
<evidence type="ECO:0000256" key="1">
    <source>
        <dbReference type="SAM" id="Phobius"/>
    </source>
</evidence>
<reference evidence="2 3" key="1">
    <citation type="submission" date="2015-01" db="EMBL/GenBank/DDBJ databases">
        <title>Vibrio sp. C5 JCM 19232 whole genome shotgun sequence.</title>
        <authorList>
            <person name="Sawabe T."/>
            <person name="Meirelles P."/>
            <person name="Feng G."/>
            <person name="Sayaka M."/>
            <person name="Hattori M."/>
            <person name="Ohkuma M."/>
        </authorList>
    </citation>
    <scope>NUCLEOTIDE SEQUENCE [LARGE SCALE GENOMIC DNA]</scope>
    <source>
        <strain evidence="2 3">JCM19232</strain>
    </source>
</reference>
<reference evidence="2 3" key="2">
    <citation type="submission" date="2015-01" db="EMBL/GenBank/DDBJ databases">
        <authorList>
            <consortium name="NBRP consortium"/>
            <person name="Sawabe T."/>
            <person name="Meirelles P."/>
            <person name="Feng G."/>
            <person name="Sayaka M."/>
            <person name="Hattori M."/>
            <person name="Ohkuma M."/>
        </authorList>
    </citation>
    <scope>NUCLEOTIDE SEQUENCE [LARGE SCALE GENOMIC DNA]</scope>
    <source>
        <strain evidence="2 3">JCM19232</strain>
    </source>
</reference>
<evidence type="ECO:0000313" key="3">
    <source>
        <dbReference type="Proteomes" id="UP000031670"/>
    </source>
</evidence>
<comment type="caution">
    <text evidence="2">The sequence shown here is derived from an EMBL/GenBank/DDBJ whole genome shotgun (WGS) entry which is preliminary data.</text>
</comment>
<evidence type="ECO:0000313" key="2">
    <source>
        <dbReference type="EMBL" id="GAM65480.1"/>
    </source>
</evidence>
<keyword evidence="1" id="KW-0472">Membrane</keyword>